<comment type="caution">
    <text evidence="1">The sequence shown here is derived from an EMBL/GenBank/DDBJ whole genome shotgun (WGS) entry which is preliminary data.</text>
</comment>
<dbReference type="EMBL" id="RWJN01000760">
    <property type="protein sequence ID" value="TCD59761.1"/>
    <property type="molecule type" value="Genomic_DNA"/>
</dbReference>
<name>A0A4R0QZN2_9APHY</name>
<protein>
    <submittedName>
        <fullName evidence="1">Uncharacterized protein</fullName>
    </submittedName>
</protein>
<evidence type="ECO:0000313" key="2">
    <source>
        <dbReference type="Proteomes" id="UP000292702"/>
    </source>
</evidence>
<proteinExistence type="predicted"/>
<dbReference type="AlphaFoldDB" id="A0A4R0QZN2"/>
<organism evidence="1 2">
    <name type="scientific">Steccherinum ochraceum</name>
    <dbReference type="NCBI Taxonomy" id="92696"/>
    <lineage>
        <taxon>Eukaryota</taxon>
        <taxon>Fungi</taxon>
        <taxon>Dikarya</taxon>
        <taxon>Basidiomycota</taxon>
        <taxon>Agaricomycotina</taxon>
        <taxon>Agaricomycetes</taxon>
        <taxon>Polyporales</taxon>
        <taxon>Steccherinaceae</taxon>
        <taxon>Steccherinum</taxon>
    </lineage>
</organism>
<dbReference type="Proteomes" id="UP000292702">
    <property type="component" value="Unassembled WGS sequence"/>
</dbReference>
<keyword evidence="2" id="KW-1185">Reference proteome</keyword>
<evidence type="ECO:0000313" key="1">
    <source>
        <dbReference type="EMBL" id="TCD59761.1"/>
    </source>
</evidence>
<sequence length="180" mass="21045">MENTMNGAHHIIIINLARQYDHPLVLPTAFYECAQLPLSTILSTVTDDTGMKWKLSDEDLKRVLEGRDQLAERRHYQLAMFIAPYKVKTSQSCRTEDSCITEMKETGHKLYSDWNKQHRHAVLSELDSHIGQRDICLSCVSMLEYAYEDHREKVWNDLVDIFDLHDTVTKDEWLDDDDDD</sequence>
<accession>A0A4R0QZN2</accession>
<reference evidence="1 2" key="1">
    <citation type="submission" date="2018-11" db="EMBL/GenBank/DDBJ databases">
        <title>Genome assembly of Steccherinum ochraceum LE-BIN_3174, the white-rot fungus of the Steccherinaceae family (The Residual Polyporoid clade, Polyporales, Basidiomycota).</title>
        <authorList>
            <person name="Fedorova T.V."/>
            <person name="Glazunova O.A."/>
            <person name="Landesman E.O."/>
            <person name="Moiseenko K.V."/>
            <person name="Psurtseva N.V."/>
            <person name="Savinova O.S."/>
            <person name="Shakhova N.V."/>
            <person name="Tyazhelova T.V."/>
            <person name="Vasina D.V."/>
        </authorList>
    </citation>
    <scope>NUCLEOTIDE SEQUENCE [LARGE SCALE GENOMIC DNA]</scope>
    <source>
        <strain evidence="1 2">LE-BIN_3174</strain>
    </source>
</reference>
<gene>
    <name evidence="1" type="ORF">EIP91_011571</name>
</gene>